<protein>
    <submittedName>
        <fullName evidence="2">COG3179 Predicted chitinase</fullName>
    </submittedName>
</protein>
<dbReference type="EMBL" id="LR796261">
    <property type="protein sequence ID" value="CAB4132387.1"/>
    <property type="molecule type" value="Genomic_DNA"/>
</dbReference>
<dbReference type="GO" id="GO:0006032">
    <property type="term" value="P:chitin catabolic process"/>
    <property type="evidence" value="ECO:0007669"/>
    <property type="project" value="InterPro"/>
</dbReference>
<dbReference type="Pfam" id="PF00182">
    <property type="entry name" value="Glyco_hydro_19"/>
    <property type="match status" value="1"/>
</dbReference>
<evidence type="ECO:0000313" key="2">
    <source>
        <dbReference type="EMBL" id="CAB4132387.1"/>
    </source>
</evidence>
<dbReference type="Gene3D" id="1.10.530.10">
    <property type="match status" value="1"/>
</dbReference>
<evidence type="ECO:0000259" key="1">
    <source>
        <dbReference type="Pfam" id="PF00182"/>
    </source>
</evidence>
<name>A0A6J5LH23_9CAUD</name>
<dbReference type="GO" id="GO:0004568">
    <property type="term" value="F:chitinase activity"/>
    <property type="evidence" value="ECO:0007669"/>
    <property type="project" value="InterPro"/>
</dbReference>
<dbReference type="PANTHER" id="PTHR34408:SF1">
    <property type="entry name" value="GLYCOSYL HYDROLASE FAMILY 19 DOMAIN-CONTAINING PROTEIN HI_1415"/>
    <property type="match status" value="1"/>
</dbReference>
<sequence>MNSEQLAQAVHINPAKAEQWIDAINQTFEFFDISTPEQQASFLGQCGHESNGFTALVENLNYKAESLCKVWPKRFPTLEAAQPYHRNPEAIANHVYANRMGNGDEDSGDGFAFRGRGLIQLTGRANYKACGEALGVDLELTPELVETPQFAALSAGWFWSTHDLNRIAEDIVAVTKKINGGTLGLDDRVARTERALNVLA</sequence>
<organism evidence="2">
    <name type="scientific">uncultured Caudovirales phage</name>
    <dbReference type="NCBI Taxonomy" id="2100421"/>
    <lineage>
        <taxon>Viruses</taxon>
        <taxon>Duplodnaviria</taxon>
        <taxon>Heunggongvirae</taxon>
        <taxon>Uroviricota</taxon>
        <taxon>Caudoviricetes</taxon>
        <taxon>Peduoviridae</taxon>
        <taxon>Maltschvirus</taxon>
        <taxon>Maltschvirus maltsch</taxon>
    </lineage>
</organism>
<proteinExistence type="predicted"/>
<dbReference type="InterPro" id="IPR052354">
    <property type="entry name" value="Cell_Wall_Dynamics_Protein"/>
</dbReference>
<dbReference type="PANTHER" id="PTHR34408">
    <property type="entry name" value="FAMILY PROTEIN, PUTATIVE-RELATED"/>
    <property type="match status" value="1"/>
</dbReference>
<feature type="domain" description="Glycoside hydrolase family 19 catalytic" evidence="1">
    <location>
        <begin position="96"/>
        <end position="169"/>
    </location>
</feature>
<dbReference type="SUPFAM" id="SSF53955">
    <property type="entry name" value="Lysozyme-like"/>
    <property type="match status" value="1"/>
</dbReference>
<gene>
    <name evidence="2" type="ORF">UFOVP259_29</name>
</gene>
<dbReference type="GO" id="GO:0016998">
    <property type="term" value="P:cell wall macromolecule catabolic process"/>
    <property type="evidence" value="ECO:0007669"/>
    <property type="project" value="InterPro"/>
</dbReference>
<dbReference type="InterPro" id="IPR000726">
    <property type="entry name" value="Glyco_hydro_19_cat"/>
</dbReference>
<dbReference type="InterPro" id="IPR023346">
    <property type="entry name" value="Lysozyme-like_dom_sf"/>
</dbReference>
<accession>A0A6J5LH23</accession>
<reference evidence="2" key="1">
    <citation type="submission" date="2020-04" db="EMBL/GenBank/DDBJ databases">
        <authorList>
            <person name="Chiriac C."/>
            <person name="Salcher M."/>
            <person name="Ghai R."/>
            <person name="Kavagutti S V."/>
        </authorList>
    </citation>
    <scope>NUCLEOTIDE SEQUENCE</scope>
</reference>